<accession>A0A645FX98</accession>
<dbReference type="EMBL" id="VSSQ01065575">
    <property type="protein sequence ID" value="MPN18280.1"/>
    <property type="molecule type" value="Genomic_DNA"/>
</dbReference>
<evidence type="ECO:0000256" key="1">
    <source>
        <dbReference type="SAM" id="MobiDB-lite"/>
    </source>
</evidence>
<proteinExistence type="predicted"/>
<gene>
    <name evidence="2" type="ORF">SDC9_165640</name>
</gene>
<evidence type="ECO:0000313" key="2">
    <source>
        <dbReference type="EMBL" id="MPN18280.1"/>
    </source>
</evidence>
<dbReference type="AlphaFoldDB" id="A0A645FX98"/>
<name>A0A645FX98_9ZZZZ</name>
<organism evidence="2">
    <name type="scientific">bioreactor metagenome</name>
    <dbReference type="NCBI Taxonomy" id="1076179"/>
    <lineage>
        <taxon>unclassified sequences</taxon>
        <taxon>metagenomes</taxon>
        <taxon>ecological metagenomes</taxon>
    </lineage>
</organism>
<reference evidence="2" key="1">
    <citation type="submission" date="2019-08" db="EMBL/GenBank/DDBJ databases">
        <authorList>
            <person name="Kucharzyk K."/>
            <person name="Murdoch R.W."/>
            <person name="Higgins S."/>
            <person name="Loffler F."/>
        </authorList>
    </citation>
    <scope>NUCLEOTIDE SEQUENCE</scope>
</reference>
<comment type="caution">
    <text evidence="2">The sequence shown here is derived from an EMBL/GenBank/DDBJ whole genome shotgun (WGS) entry which is preliminary data.</text>
</comment>
<protein>
    <submittedName>
        <fullName evidence="2">Uncharacterized protein</fullName>
    </submittedName>
</protein>
<sequence>MLQQLKTGGIVVAGVCTPHVIWVERSCTERNIWYAKQSGATDQPCEPLVAACTYCWIGVDHVVSAGNRGNFESARSNRGGEGIGCLQ</sequence>
<feature type="region of interest" description="Disordered" evidence="1">
    <location>
        <begin position="68"/>
        <end position="87"/>
    </location>
</feature>